<dbReference type="EMBL" id="JAZHFS010000006">
    <property type="protein sequence ID" value="MEF2112360.1"/>
    <property type="molecule type" value="Genomic_DNA"/>
</dbReference>
<dbReference type="RefSeq" id="WP_216249353.1">
    <property type="nucleotide sequence ID" value="NZ_JAZHFS010000006.1"/>
</dbReference>
<keyword evidence="2" id="KW-1185">Reference proteome</keyword>
<organism evidence="1 2">
    <name type="scientific">Clostridium frigoriphilum</name>
    <dbReference type="NCBI Taxonomy" id="443253"/>
    <lineage>
        <taxon>Bacteria</taxon>
        <taxon>Bacillati</taxon>
        <taxon>Bacillota</taxon>
        <taxon>Clostridia</taxon>
        <taxon>Eubacteriales</taxon>
        <taxon>Clostridiaceae</taxon>
        <taxon>Clostridium</taxon>
    </lineage>
</organism>
<proteinExistence type="predicted"/>
<sequence length="194" mass="22011">MKKYLEDHMQGMPQMSNMCQFSQTNGMSGMLQMMYMQSMYNMMCMQNMYYMMNMYPMMNMDGMGQMMGMNMQFPIPKLVKLEQISSTQIQITYDRDVDVELGMKPTNYWIKDIMNSSPQGIATLGRNDNVNAGNSLTSSMVKINSMNGSAKTFILTFNQLIPRGAEYMLIICYVTVKGAPPYSGDNGMAAFIGK</sequence>
<protein>
    <submittedName>
        <fullName evidence="1">Uncharacterized protein</fullName>
    </submittedName>
</protein>
<evidence type="ECO:0000313" key="2">
    <source>
        <dbReference type="Proteomes" id="UP001498469"/>
    </source>
</evidence>
<evidence type="ECO:0000313" key="1">
    <source>
        <dbReference type="EMBL" id="MEF2112360.1"/>
    </source>
</evidence>
<name>A0ABU7ULU0_9CLOT</name>
<gene>
    <name evidence="1" type="ORF">SJI18_08575</name>
</gene>
<reference evidence="1 2" key="1">
    <citation type="submission" date="2023-11" db="EMBL/GenBank/DDBJ databases">
        <title>Draft genome sequence of a psychrophilic Clostridium strain from permafrost water brine.</title>
        <authorList>
            <person name="Shcherbakova V.A."/>
            <person name="Trubitsyn V.E."/>
            <person name="Zakharyuk A.G."/>
        </authorList>
    </citation>
    <scope>NUCLEOTIDE SEQUENCE [LARGE SCALE GENOMIC DNA]</scope>
    <source>
        <strain evidence="1 2">14F</strain>
    </source>
</reference>
<accession>A0ABU7ULU0</accession>
<dbReference type="Proteomes" id="UP001498469">
    <property type="component" value="Unassembled WGS sequence"/>
</dbReference>
<comment type="caution">
    <text evidence="1">The sequence shown here is derived from an EMBL/GenBank/DDBJ whole genome shotgun (WGS) entry which is preliminary data.</text>
</comment>